<dbReference type="GO" id="GO:0030488">
    <property type="term" value="P:tRNA methylation"/>
    <property type="evidence" value="ECO:0007669"/>
    <property type="project" value="TreeGrafter"/>
</dbReference>
<dbReference type="InterPro" id="IPR051973">
    <property type="entry name" value="tRNA_Anticodon_Mtase-Reg"/>
</dbReference>
<dbReference type="EMBL" id="CH940658">
    <property type="protein sequence ID" value="EDW71053.2"/>
    <property type="molecule type" value="Genomic_DNA"/>
</dbReference>
<evidence type="ECO:0000256" key="4">
    <source>
        <dbReference type="ARBA" id="ARBA00022694"/>
    </source>
</evidence>
<dbReference type="InterPro" id="IPR001680">
    <property type="entry name" value="WD40_rpt"/>
</dbReference>
<dbReference type="SUPFAM" id="SSF50978">
    <property type="entry name" value="WD40 repeat-like"/>
    <property type="match status" value="2"/>
</dbReference>
<evidence type="ECO:0000256" key="2">
    <source>
        <dbReference type="ARBA" id="ARBA00022490"/>
    </source>
</evidence>
<protein>
    <recommendedName>
        <fullName evidence="7">tRNA (34-2'-O)-methyltransferase regulator WDR6</fullName>
    </recommendedName>
</protein>
<dbReference type="Pfam" id="PF00400">
    <property type="entry name" value="WD40"/>
    <property type="match status" value="2"/>
</dbReference>
<evidence type="ECO:0000256" key="6">
    <source>
        <dbReference type="ARBA" id="ARBA00038255"/>
    </source>
</evidence>
<dbReference type="SUPFAM" id="SSF101908">
    <property type="entry name" value="Putative isomerase YbhE"/>
    <property type="match status" value="1"/>
</dbReference>
<dbReference type="FunCoup" id="B4MCE6">
    <property type="interactions" value="1065"/>
</dbReference>
<dbReference type="PROSITE" id="PS50294">
    <property type="entry name" value="WD_REPEATS_REGION"/>
    <property type="match status" value="1"/>
</dbReference>
<comment type="subcellular location">
    <subcellularLocation>
        <location evidence="1">Cytoplasm</location>
    </subcellularLocation>
</comment>
<dbReference type="eggNOG" id="KOG0974">
    <property type="taxonomic scope" value="Eukaryota"/>
</dbReference>
<evidence type="ECO:0000256" key="8">
    <source>
        <dbReference type="PROSITE-ProRule" id="PRU00221"/>
    </source>
</evidence>
<dbReference type="InParanoid" id="B4MCE6"/>
<evidence type="ECO:0000313" key="10">
    <source>
        <dbReference type="Proteomes" id="UP000008792"/>
    </source>
</evidence>
<dbReference type="Proteomes" id="UP000008792">
    <property type="component" value="Unassembled WGS sequence"/>
</dbReference>
<feature type="repeat" description="WD" evidence="8">
    <location>
        <begin position="200"/>
        <end position="241"/>
    </location>
</feature>
<comment type="similarity">
    <text evidence="6">Belongs to the WD repeat WDR6 family.</text>
</comment>
<proteinExistence type="inferred from homology"/>
<dbReference type="HOGENOM" id="CLU_002615_0_1_1"/>
<dbReference type="PROSITE" id="PS50082">
    <property type="entry name" value="WD_REPEATS_2"/>
    <property type="match status" value="1"/>
</dbReference>
<dbReference type="InterPro" id="IPR015943">
    <property type="entry name" value="WD40/YVTN_repeat-like_dom_sf"/>
</dbReference>
<keyword evidence="3 8" id="KW-0853">WD repeat</keyword>
<keyword evidence="2" id="KW-0963">Cytoplasm</keyword>
<evidence type="ECO:0000256" key="7">
    <source>
        <dbReference type="ARBA" id="ARBA00040154"/>
    </source>
</evidence>
<dbReference type="SMART" id="SM00320">
    <property type="entry name" value="WD40"/>
    <property type="match status" value="5"/>
</dbReference>
<evidence type="ECO:0000256" key="1">
    <source>
        <dbReference type="ARBA" id="ARBA00004496"/>
    </source>
</evidence>
<evidence type="ECO:0000256" key="5">
    <source>
        <dbReference type="ARBA" id="ARBA00022737"/>
    </source>
</evidence>
<accession>B4MCE6</accession>
<reference evidence="9 10" key="1">
    <citation type="journal article" date="2007" name="Nature">
        <title>Evolution of genes and genomes on the Drosophila phylogeny.</title>
        <authorList>
            <consortium name="Drosophila 12 Genomes Consortium"/>
            <person name="Clark A.G."/>
            <person name="Eisen M.B."/>
            <person name="Smith D.R."/>
            <person name="Bergman C.M."/>
            <person name="Oliver B."/>
            <person name="Markow T.A."/>
            <person name="Kaufman T.C."/>
            <person name="Kellis M."/>
            <person name="Gelbart W."/>
            <person name="Iyer V.N."/>
            <person name="Pollard D.A."/>
            <person name="Sackton T.B."/>
            <person name="Larracuente A.M."/>
            <person name="Singh N.D."/>
            <person name="Abad J.P."/>
            <person name="Abt D.N."/>
            <person name="Adryan B."/>
            <person name="Aguade M."/>
            <person name="Akashi H."/>
            <person name="Anderson W.W."/>
            <person name="Aquadro C.F."/>
            <person name="Ardell D.H."/>
            <person name="Arguello R."/>
            <person name="Artieri C.G."/>
            <person name="Barbash D.A."/>
            <person name="Barker D."/>
            <person name="Barsanti P."/>
            <person name="Batterham P."/>
            <person name="Batzoglou S."/>
            <person name="Begun D."/>
            <person name="Bhutkar A."/>
            <person name="Blanco E."/>
            <person name="Bosak S.A."/>
            <person name="Bradley R.K."/>
            <person name="Brand A.D."/>
            <person name="Brent M.R."/>
            <person name="Brooks A.N."/>
            <person name="Brown R.H."/>
            <person name="Butlin R.K."/>
            <person name="Caggese C."/>
            <person name="Calvi B.R."/>
            <person name="Bernardo de Carvalho A."/>
            <person name="Caspi A."/>
            <person name="Castrezana S."/>
            <person name="Celniker S.E."/>
            <person name="Chang J.L."/>
            <person name="Chapple C."/>
            <person name="Chatterji S."/>
            <person name="Chinwalla A."/>
            <person name="Civetta A."/>
            <person name="Clifton S.W."/>
            <person name="Comeron J.M."/>
            <person name="Costello J.C."/>
            <person name="Coyne J.A."/>
            <person name="Daub J."/>
            <person name="David R.G."/>
            <person name="Delcher A.L."/>
            <person name="Delehaunty K."/>
            <person name="Do C.B."/>
            <person name="Ebling H."/>
            <person name="Edwards K."/>
            <person name="Eickbush T."/>
            <person name="Evans J.D."/>
            <person name="Filipski A."/>
            <person name="Findeiss S."/>
            <person name="Freyhult E."/>
            <person name="Fulton L."/>
            <person name="Fulton R."/>
            <person name="Garcia A.C."/>
            <person name="Gardiner A."/>
            <person name="Garfield D.A."/>
            <person name="Garvin B.E."/>
            <person name="Gibson G."/>
            <person name="Gilbert D."/>
            <person name="Gnerre S."/>
            <person name="Godfrey J."/>
            <person name="Good R."/>
            <person name="Gotea V."/>
            <person name="Gravely B."/>
            <person name="Greenberg A.J."/>
            <person name="Griffiths-Jones S."/>
            <person name="Gross S."/>
            <person name="Guigo R."/>
            <person name="Gustafson E.A."/>
            <person name="Haerty W."/>
            <person name="Hahn M.W."/>
            <person name="Halligan D.L."/>
            <person name="Halpern A.L."/>
            <person name="Halter G.M."/>
            <person name="Han M.V."/>
            <person name="Heger A."/>
            <person name="Hillier L."/>
            <person name="Hinrichs A.S."/>
            <person name="Holmes I."/>
            <person name="Hoskins R.A."/>
            <person name="Hubisz M.J."/>
            <person name="Hultmark D."/>
            <person name="Huntley M.A."/>
            <person name="Jaffe D.B."/>
            <person name="Jagadeeshan S."/>
            <person name="Jeck W.R."/>
            <person name="Johnson J."/>
            <person name="Jones C.D."/>
            <person name="Jordan W.C."/>
            <person name="Karpen G.H."/>
            <person name="Kataoka E."/>
            <person name="Keightley P.D."/>
            <person name="Kheradpour P."/>
            <person name="Kirkness E.F."/>
            <person name="Koerich L.B."/>
            <person name="Kristiansen K."/>
            <person name="Kudrna D."/>
            <person name="Kulathinal R.J."/>
            <person name="Kumar S."/>
            <person name="Kwok R."/>
            <person name="Lander E."/>
            <person name="Langley C.H."/>
            <person name="Lapoint R."/>
            <person name="Lazzaro B.P."/>
            <person name="Lee S.J."/>
            <person name="Levesque L."/>
            <person name="Li R."/>
            <person name="Lin C.F."/>
            <person name="Lin M.F."/>
            <person name="Lindblad-Toh K."/>
            <person name="Llopart A."/>
            <person name="Long M."/>
            <person name="Low L."/>
            <person name="Lozovsky E."/>
            <person name="Lu J."/>
            <person name="Luo M."/>
            <person name="Machado C.A."/>
            <person name="Makalowski W."/>
            <person name="Marzo M."/>
            <person name="Matsuda M."/>
            <person name="Matzkin L."/>
            <person name="McAllister B."/>
            <person name="McBride C.S."/>
            <person name="McKernan B."/>
            <person name="McKernan K."/>
            <person name="Mendez-Lago M."/>
            <person name="Minx P."/>
            <person name="Mollenhauer M.U."/>
            <person name="Montooth K."/>
            <person name="Mount S.M."/>
            <person name="Mu X."/>
            <person name="Myers E."/>
            <person name="Negre B."/>
            <person name="Newfeld S."/>
            <person name="Nielsen R."/>
            <person name="Noor M.A."/>
            <person name="O'Grady P."/>
            <person name="Pachter L."/>
            <person name="Papaceit M."/>
            <person name="Parisi M.J."/>
            <person name="Parisi M."/>
            <person name="Parts L."/>
            <person name="Pedersen J.S."/>
            <person name="Pesole G."/>
            <person name="Phillippy A.M."/>
            <person name="Ponting C.P."/>
            <person name="Pop M."/>
            <person name="Porcelli D."/>
            <person name="Powell J.R."/>
            <person name="Prohaska S."/>
            <person name="Pruitt K."/>
            <person name="Puig M."/>
            <person name="Quesneville H."/>
            <person name="Ram K.R."/>
            <person name="Rand D."/>
            <person name="Rasmussen M.D."/>
            <person name="Reed L.K."/>
            <person name="Reenan R."/>
            <person name="Reily A."/>
            <person name="Remington K.A."/>
            <person name="Rieger T.T."/>
            <person name="Ritchie M.G."/>
            <person name="Robin C."/>
            <person name="Rogers Y.H."/>
            <person name="Rohde C."/>
            <person name="Rozas J."/>
            <person name="Rubenfield M.J."/>
            <person name="Ruiz A."/>
            <person name="Russo S."/>
            <person name="Salzberg S.L."/>
            <person name="Sanchez-Gracia A."/>
            <person name="Saranga D.J."/>
            <person name="Sato H."/>
            <person name="Schaeffer S.W."/>
            <person name="Schatz M.C."/>
            <person name="Schlenke T."/>
            <person name="Schwartz R."/>
            <person name="Segarra C."/>
            <person name="Singh R.S."/>
            <person name="Sirot L."/>
            <person name="Sirota M."/>
            <person name="Sisneros N.B."/>
            <person name="Smith C.D."/>
            <person name="Smith T.F."/>
            <person name="Spieth J."/>
            <person name="Stage D.E."/>
            <person name="Stark A."/>
            <person name="Stephan W."/>
            <person name="Strausberg R.L."/>
            <person name="Strempel S."/>
            <person name="Sturgill D."/>
            <person name="Sutton G."/>
            <person name="Sutton G.G."/>
            <person name="Tao W."/>
            <person name="Teichmann S."/>
            <person name="Tobari Y.N."/>
            <person name="Tomimura Y."/>
            <person name="Tsolas J.M."/>
            <person name="Valente V.L."/>
            <person name="Venter E."/>
            <person name="Venter J.C."/>
            <person name="Vicario S."/>
            <person name="Vieira F.G."/>
            <person name="Vilella A.J."/>
            <person name="Villasante A."/>
            <person name="Walenz B."/>
            <person name="Wang J."/>
            <person name="Wasserman M."/>
            <person name="Watts T."/>
            <person name="Wilson D."/>
            <person name="Wilson R.K."/>
            <person name="Wing R.A."/>
            <person name="Wolfner M.F."/>
            <person name="Wong A."/>
            <person name="Wong G.K."/>
            <person name="Wu C.I."/>
            <person name="Wu G."/>
            <person name="Yamamoto D."/>
            <person name="Yang H.P."/>
            <person name="Yang S.P."/>
            <person name="Yorke J.A."/>
            <person name="Yoshida K."/>
            <person name="Zdobnov E."/>
            <person name="Zhang P."/>
            <person name="Zhang Y."/>
            <person name="Zimin A.V."/>
            <person name="Baldwin J."/>
            <person name="Abdouelleil A."/>
            <person name="Abdulkadir J."/>
            <person name="Abebe A."/>
            <person name="Abera B."/>
            <person name="Abreu J."/>
            <person name="Acer S.C."/>
            <person name="Aftuck L."/>
            <person name="Alexander A."/>
            <person name="An P."/>
            <person name="Anderson E."/>
            <person name="Anderson S."/>
            <person name="Arachi H."/>
            <person name="Azer M."/>
            <person name="Bachantsang P."/>
            <person name="Barry A."/>
            <person name="Bayul T."/>
            <person name="Berlin A."/>
            <person name="Bessette D."/>
            <person name="Bloom T."/>
            <person name="Blye J."/>
            <person name="Boguslavskiy L."/>
            <person name="Bonnet C."/>
            <person name="Boukhgalter B."/>
            <person name="Bourzgui I."/>
            <person name="Brown A."/>
            <person name="Cahill P."/>
            <person name="Channer S."/>
            <person name="Cheshatsang Y."/>
            <person name="Chuda L."/>
            <person name="Citroen M."/>
            <person name="Collymore A."/>
            <person name="Cooke P."/>
            <person name="Costello M."/>
            <person name="D'Aco K."/>
            <person name="Daza R."/>
            <person name="De Haan G."/>
            <person name="DeGray S."/>
            <person name="DeMaso C."/>
            <person name="Dhargay N."/>
            <person name="Dooley K."/>
            <person name="Dooley E."/>
            <person name="Doricent M."/>
            <person name="Dorje P."/>
            <person name="Dorjee K."/>
            <person name="Dupes A."/>
            <person name="Elong R."/>
            <person name="Falk J."/>
            <person name="Farina A."/>
            <person name="Faro S."/>
            <person name="Ferguson D."/>
            <person name="Fisher S."/>
            <person name="Foley C.D."/>
            <person name="Franke A."/>
            <person name="Friedrich D."/>
            <person name="Gadbois L."/>
            <person name="Gearin G."/>
            <person name="Gearin C.R."/>
            <person name="Giannoukos G."/>
            <person name="Goode T."/>
            <person name="Graham J."/>
            <person name="Grandbois E."/>
            <person name="Grewal S."/>
            <person name="Gyaltsen K."/>
            <person name="Hafez N."/>
            <person name="Hagos B."/>
            <person name="Hall J."/>
            <person name="Henson C."/>
            <person name="Hollinger A."/>
            <person name="Honan T."/>
            <person name="Huard M.D."/>
            <person name="Hughes L."/>
            <person name="Hurhula B."/>
            <person name="Husby M.E."/>
            <person name="Kamat A."/>
            <person name="Kanga B."/>
            <person name="Kashin S."/>
            <person name="Khazanovich D."/>
            <person name="Kisner P."/>
            <person name="Lance K."/>
            <person name="Lara M."/>
            <person name="Lee W."/>
            <person name="Lennon N."/>
            <person name="Letendre F."/>
            <person name="LeVine R."/>
            <person name="Lipovsky A."/>
            <person name="Liu X."/>
            <person name="Liu J."/>
            <person name="Liu S."/>
            <person name="Lokyitsang T."/>
            <person name="Lokyitsang Y."/>
            <person name="Lubonja R."/>
            <person name="Lui A."/>
            <person name="MacDonald P."/>
            <person name="Magnisalis V."/>
            <person name="Maru K."/>
            <person name="Matthews C."/>
            <person name="McCusker W."/>
            <person name="McDonough S."/>
            <person name="Mehta T."/>
            <person name="Meldrim J."/>
            <person name="Meneus L."/>
            <person name="Mihai O."/>
            <person name="Mihalev A."/>
            <person name="Mihova T."/>
            <person name="Mittelman R."/>
            <person name="Mlenga V."/>
            <person name="Montmayeur A."/>
            <person name="Mulrain L."/>
            <person name="Navidi A."/>
            <person name="Naylor J."/>
            <person name="Negash T."/>
            <person name="Nguyen T."/>
            <person name="Nguyen N."/>
            <person name="Nicol R."/>
            <person name="Norbu C."/>
            <person name="Norbu N."/>
            <person name="Novod N."/>
            <person name="O'Neill B."/>
            <person name="Osman S."/>
            <person name="Markiewicz E."/>
            <person name="Oyono O.L."/>
            <person name="Patti C."/>
            <person name="Phunkhang P."/>
            <person name="Pierre F."/>
            <person name="Priest M."/>
            <person name="Raghuraman S."/>
            <person name="Rege F."/>
            <person name="Reyes R."/>
            <person name="Rise C."/>
            <person name="Rogov P."/>
            <person name="Ross K."/>
            <person name="Ryan E."/>
            <person name="Settipalli S."/>
            <person name="Shea T."/>
            <person name="Sherpa N."/>
            <person name="Shi L."/>
            <person name="Shih D."/>
            <person name="Sparrow T."/>
            <person name="Spaulding J."/>
            <person name="Stalker J."/>
            <person name="Stange-Thomann N."/>
            <person name="Stavropoulos S."/>
            <person name="Stone C."/>
            <person name="Strader C."/>
            <person name="Tesfaye S."/>
            <person name="Thomson T."/>
            <person name="Thoulutsang Y."/>
            <person name="Thoulutsang D."/>
            <person name="Topham K."/>
            <person name="Topping I."/>
            <person name="Tsamla T."/>
            <person name="Vassiliev H."/>
            <person name="Vo A."/>
            <person name="Wangchuk T."/>
            <person name="Wangdi T."/>
            <person name="Weiand M."/>
            <person name="Wilkinson J."/>
            <person name="Wilson A."/>
            <person name="Yadav S."/>
            <person name="Young G."/>
            <person name="Yu Q."/>
            <person name="Zembek L."/>
            <person name="Zhong D."/>
            <person name="Zimmer A."/>
            <person name="Zwirko Z."/>
            <person name="Jaffe D.B."/>
            <person name="Alvarez P."/>
            <person name="Brockman W."/>
            <person name="Butler J."/>
            <person name="Chin C."/>
            <person name="Gnerre S."/>
            <person name="Grabherr M."/>
            <person name="Kleber M."/>
            <person name="Mauceli E."/>
            <person name="MacCallum I."/>
        </authorList>
    </citation>
    <scope>NUCLEOTIDE SEQUENCE [LARGE SCALE GENOMIC DNA]</scope>
    <source>
        <strain evidence="10">Tucson 15010-1051.87</strain>
    </source>
</reference>
<keyword evidence="5" id="KW-0677">Repeat</keyword>
<dbReference type="STRING" id="7244.B4MCE6"/>
<dbReference type="PANTHER" id="PTHR14344">
    <property type="entry name" value="WD REPEAT PROTEIN"/>
    <property type="match status" value="1"/>
</dbReference>
<sequence>MKPKNILFTDALALNISQHSLFTAIGNQALFLSSNSNIRLPQEVRYKKVHGFAFSHKCEQTGLLLFYAENEFSLFKYDTNQKETFVLIYEGETKDWINAAVFLKDEGSGQFVLHMAHGALLRLQYNNPNNIEFGECSILELARCTDYSLLYYTILNGTCYNKLNIISGNAFGEILIWQPHTPVHINLNSRSKIFRLCLRLKAHNGVIFSIDIHLAARLLVTTSDDRSLKFWQLESGSAPDIKLDTALIKPLFSCFGHTARVICATIAEYGGQIFVISGGEDSHICIWSHSGELLFKRRQQFGAPIWRLSFDHSTSTLYSTGSTGNVLAYNLKMTLSPKHIHSTQLISLDSSTEFMKKIKYLNNSTIIALSNKNNMFYMRLTKSSEKTIWKSVADFPTYKCTVLAINDGIIATCGYQRVTLLSYNENTERFKLLYDGVKLNGLIQSFHFLSKELYLISDEYGNCLLLKGNNMDVEGSIIINKCREPWITAALLVSLDCLLLSTRNGHLMLYAREGCANLQLKTTLKRLHGKMGSTLLQLLKIDEKIAYILSAGHESALRLLRLNLTDYRLTFLQRQCVPLAWVEASPTIDLLIGFNNNHIVAWSNKNDVVLQLQCGGGHRCWDYQLNNEELDIIYIKQNHVFHYRELLYNKWSSCLWQTLRNEWHIRSCNIIQLIEENNVQPYIVSAGDDNIIKINQVIGQSFYQCAELHTHISSIRHLVLCPIKCENVVNYWLIFSVGGRAQLCINKFDTNGPVVSEVCSHIVRSTSDDNGLLEARLMAINVLQHTAPGEFSLYIASADGKIRLLHWQQERPTKINVHCLIDIKRCPLQMRSLNNLNLLLITTTNGMLYGFDKTLCLKRFELKLHASGINAFDTLDDCSRLHILSGGDDEIFKYTTIQKSDMSVLQSTQFSAMHNAQINALGIHSLKQVDEASQLRAYTCSMDKQIYMVNLKTLKYTRIGYTCLSDIKGILIDKNQRLYIYGCGLEVILLENN</sequence>
<keyword evidence="10" id="KW-1185">Reference proteome</keyword>
<gene>
    <name evidence="9" type="primary">Dvir\GJ17124</name>
    <name evidence="9" type="ORF">Dvir_GJ17124</name>
</gene>
<dbReference type="Gene3D" id="2.130.10.10">
    <property type="entry name" value="YVTN repeat-like/Quinoprotein amine dehydrogenase"/>
    <property type="match status" value="2"/>
</dbReference>
<dbReference type="PANTHER" id="PTHR14344:SF3">
    <property type="entry name" value="WD REPEAT-CONTAINING PROTEIN 6"/>
    <property type="match status" value="1"/>
</dbReference>
<evidence type="ECO:0000256" key="3">
    <source>
        <dbReference type="ARBA" id="ARBA00022574"/>
    </source>
</evidence>
<dbReference type="KEGG" id="dvi:6635289"/>
<dbReference type="OrthoDB" id="5594999at2759"/>
<dbReference type="GO" id="GO:0005737">
    <property type="term" value="C:cytoplasm"/>
    <property type="evidence" value="ECO:0007669"/>
    <property type="project" value="UniProtKB-SubCell"/>
</dbReference>
<dbReference type="AlphaFoldDB" id="B4MCE6"/>
<dbReference type="InterPro" id="IPR036322">
    <property type="entry name" value="WD40_repeat_dom_sf"/>
</dbReference>
<organism evidence="9 10">
    <name type="scientific">Drosophila virilis</name>
    <name type="common">Fruit fly</name>
    <dbReference type="NCBI Taxonomy" id="7244"/>
    <lineage>
        <taxon>Eukaryota</taxon>
        <taxon>Metazoa</taxon>
        <taxon>Ecdysozoa</taxon>
        <taxon>Arthropoda</taxon>
        <taxon>Hexapoda</taxon>
        <taxon>Insecta</taxon>
        <taxon>Pterygota</taxon>
        <taxon>Neoptera</taxon>
        <taxon>Endopterygota</taxon>
        <taxon>Diptera</taxon>
        <taxon>Brachycera</taxon>
        <taxon>Muscomorpha</taxon>
        <taxon>Ephydroidea</taxon>
        <taxon>Drosophilidae</taxon>
        <taxon>Drosophila</taxon>
    </lineage>
</organism>
<keyword evidence="4" id="KW-0819">tRNA processing</keyword>
<name>B4MCE6_DROVI</name>
<evidence type="ECO:0000313" key="9">
    <source>
        <dbReference type="EMBL" id="EDW71053.2"/>
    </source>
</evidence>